<evidence type="ECO:0000313" key="1">
    <source>
        <dbReference type="EMBL" id="VVO60523.1"/>
    </source>
</evidence>
<protein>
    <submittedName>
        <fullName evidence="1">Uncharacterized protein</fullName>
    </submittedName>
</protein>
<evidence type="ECO:0000313" key="2">
    <source>
        <dbReference type="Proteomes" id="UP000375525"/>
    </source>
</evidence>
<proteinExistence type="predicted"/>
<reference evidence="1 2" key="1">
    <citation type="submission" date="2019-09" db="EMBL/GenBank/DDBJ databases">
        <authorList>
            <person name="Chandra G."/>
            <person name="Truman W A."/>
        </authorList>
    </citation>
    <scope>NUCLEOTIDE SEQUENCE [LARGE SCALE GENOMIC DNA]</scope>
    <source>
        <strain evidence="1">PS880</strain>
    </source>
</reference>
<name>A0A5E7HJ67_PSEFL</name>
<sequence length="76" mass="8817">MYGEKGNAVVVPSTSSNRIYWVWLKSRLWIGAFLHRFNARRPQLARPEPNAGFASCYKGAVSAMKYQYQQHQIQQQ</sequence>
<organism evidence="1 2">
    <name type="scientific">Pseudomonas fluorescens</name>
    <dbReference type="NCBI Taxonomy" id="294"/>
    <lineage>
        <taxon>Bacteria</taxon>
        <taxon>Pseudomonadati</taxon>
        <taxon>Pseudomonadota</taxon>
        <taxon>Gammaproteobacteria</taxon>
        <taxon>Pseudomonadales</taxon>
        <taxon>Pseudomonadaceae</taxon>
        <taxon>Pseudomonas</taxon>
    </lineage>
</organism>
<dbReference type="AlphaFoldDB" id="A0A5E7HJ67"/>
<accession>A0A5E7HJ67</accession>
<dbReference type="Proteomes" id="UP000375525">
    <property type="component" value="Unassembled WGS sequence"/>
</dbReference>
<dbReference type="EMBL" id="CABVIH010000003">
    <property type="protein sequence ID" value="VVO60523.1"/>
    <property type="molecule type" value="Genomic_DNA"/>
</dbReference>
<gene>
    <name evidence="1" type="ORF">PS880_00778</name>
</gene>